<accession>A5BVK8</accession>
<name>A5BVK8_VITVI</name>
<organism evidence="1">
    <name type="scientific">Vitis vinifera</name>
    <name type="common">Grape</name>
    <dbReference type="NCBI Taxonomy" id="29760"/>
    <lineage>
        <taxon>Eukaryota</taxon>
        <taxon>Viridiplantae</taxon>
        <taxon>Streptophyta</taxon>
        <taxon>Embryophyta</taxon>
        <taxon>Tracheophyta</taxon>
        <taxon>Spermatophyta</taxon>
        <taxon>Magnoliopsida</taxon>
        <taxon>eudicotyledons</taxon>
        <taxon>Gunneridae</taxon>
        <taxon>Pentapetalae</taxon>
        <taxon>rosids</taxon>
        <taxon>Vitales</taxon>
        <taxon>Vitaceae</taxon>
        <taxon>Viteae</taxon>
        <taxon>Vitis</taxon>
    </lineage>
</organism>
<evidence type="ECO:0000313" key="1">
    <source>
        <dbReference type="EMBL" id="CAN77319.1"/>
    </source>
</evidence>
<sequence>MMELTLLTKIAKHRLEIILVAKQKKHEAKVEGYRKDISQVNAKIGGIKEKLATTKKKLKGLIVYYMKQLDKVFDMRGKEDAVMDKNGPLPRVIAKIEEITEDVARTSEAAKDGIDNIATGTA</sequence>
<proteinExistence type="predicted"/>
<dbReference type="EMBL" id="AM472747">
    <property type="protein sequence ID" value="CAN77319.1"/>
    <property type="molecule type" value="Genomic_DNA"/>
</dbReference>
<reference evidence="1" key="1">
    <citation type="journal article" date="2007" name="PLoS ONE">
        <title>The first genome sequence of an elite grapevine cultivar (Pinot noir Vitis vinifera L.): coping with a highly heterozygous genome.</title>
        <authorList>
            <person name="Velasco R."/>
            <person name="Zharkikh A."/>
            <person name="Troggio M."/>
            <person name="Cartwright D.A."/>
            <person name="Cestaro A."/>
            <person name="Pruss D."/>
            <person name="Pindo M."/>
            <person name="FitzGerald L.M."/>
            <person name="Vezzulli S."/>
            <person name="Reid J."/>
            <person name="Malacarne G."/>
            <person name="Iliev D."/>
            <person name="Coppola G."/>
            <person name="Wardell B."/>
            <person name="Micheletti D."/>
            <person name="Macalma T."/>
            <person name="Facci M."/>
            <person name="Mitchell J.T."/>
            <person name="Perazzolli M."/>
            <person name="Eldredge G."/>
            <person name="Gatto P."/>
            <person name="Oyzerski R."/>
            <person name="Moretto M."/>
            <person name="Gutin N."/>
            <person name="Stefanini M."/>
            <person name="Chen Y."/>
            <person name="Segala C."/>
            <person name="Davenport C."/>
            <person name="Dematte L."/>
            <person name="Mraz A."/>
            <person name="Battilana J."/>
            <person name="Stormo K."/>
            <person name="Costa F."/>
            <person name="Tao Q."/>
            <person name="Si-Ammour A."/>
            <person name="Harkins T."/>
            <person name="Lackey A."/>
            <person name="Perbost C."/>
            <person name="Taillon B."/>
            <person name="Stella A."/>
            <person name="Solovyev V."/>
            <person name="Fawcett J.A."/>
            <person name="Sterck L."/>
            <person name="Vandepoele K."/>
            <person name="Grando S.M."/>
            <person name="Toppo S."/>
            <person name="Moser C."/>
            <person name="Lanchbury J."/>
            <person name="Bogden R."/>
            <person name="Skolnick M."/>
            <person name="Sgaramella V."/>
            <person name="Bhatnagar S.K."/>
            <person name="Fontana P."/>
            <person name="Gutin A."/>
            <person name="Van de Peer Y."/>
            <person name="Salamini F."/>
            <person name="Viola R."/>
        </authorList>
    </citation>
    <scope>NUCLEOTIDE SEQUENCE</scope>
</reference>
<dbReference type="AlphaFoldDB" id="A5BVK8"/>
<gene>
    <name evidence="1" type="ORF">VITISV_023182</name>
</gene>
<protein>
    <submittedName>
        <fullName evidence="1">Uncharacterized protein</fullName>
    </submittedName>
</protein>